<gene>
    <name evidence="4" type="ORF">C1E23_13020</name>
</gene>
<feature type="transmembrane region" description="Helical" evidence="1">
    <location>
        <begin position="312"/>
        <end position="330"/>
    </location>
</feature>
<dbReference type="GO" id="GO:0016020">
    <property type="term" value="C:membrane"/>
    <property type="evidence" value="ECO:0007669"/>
    <property type="project" value="InterPro"/>
</dbReference>
<dbReference type="EMBL" id="PPSX01000045">
    <property type="protein sequence ID" value="RZQ52706.1"/>
    <property type="molecule type" value="Genomic_DNA"/>
</dbReference>
<name>A0A4Q7IMX9_9GAMM</name>
<dbReference type="Proteomes" id="UP000291338">
    <property type="component" value="Unassembled WGS sequence"/>
</dbReference>
<evidence type="ECO:0000313" key="4">
    <source>
        <dbReference type="EMBL" id="RZQ52706.1"/>
    </source>
</evidence>
<dbReference type="Pfam" id="PF06580">
    <property type="entry name" value="His_kinase"/>
    <property type="match status" value="1"/>
</dbReference>
<feature type="transmembrane region" description="Helical" evidence="1">
    <location>
        <begin position="336"/>
        <end position="358"/>
    </location>
</feature>
<sequence length="556" mass="63330">MLKIIFYLFLMCLSMSTQASEKSFYLSLNKASVVQPITTGECAPLPSNETLSAQTHLRTLQEWQRYCVYIPVELNDNAPLGTRLDLIFLGSAKVYWDGEWLANKGVPGHNRSQEQVGPISHSVLLASGQTSAGLHWLALDLSTQHHESDFHTLFYGIALTNHQFTLKTNHIVPLMLIGAMILLATCFAFLFFRYQRSLSYLAFSCLCLMSAFIIALELIKFYWSYPWNLHLWRLRIILVSVILAGVCLVSFYASFFQSKYLKYWLAGTLALNLLTVLTVKSFDMSNYVVFISSLLNSALISLLALKKQAQAKAHLLMLASGIAAMFLIPMSFIDTWFAALFSVIALVNLYALIGHFNLQRQAALKKSQLEAELLRRNLQPHFLMNSLTLICEWIETSPKQAIGLVEQLSEEFRILDKMSAQTWVSLEDEIALCQMHFSIMQKRQQKALSLTIDVPATRYYLPPAIIHTVIENAFSHNRIKAGDSFEITASEQNNRLKLCVKTPYRQRKHQGQGTGSAYIHSRLQQCFDYDYEFESVQQDTIWLSTFLIPLQKQIPE</sequence>
<comment type="caution">
    <text evidence="4">The sequence shown here is derived from an EMBL/GenBank/DDBJ whole genome shotgun (WGS) entry which is preliminary data.</text>
</comment>
<proteinExistence type="predicted"/>
<keyword evidence="1" id="KW-0812">Transmembrane</keyword>
<evidence type="ECO:0000313" key="5">
    <source>
        <dbReference type="Proteomes" id="UP000291338"/>
    </source>
</evidence>
<feature type="transmembrane region" description="Helical" evidence="1">
    <location>
        <begin position="287"/>
        <end position="305"/>
    </location>
</feature>
<reference evidence="4 5" key="1">
    <citation type="submission" date="2018-01" db="EMBL/GenBank/DDBJ databases">
        <title>Co-occurrence of chitin degradation, pigmentation and bioactivity in marine Pseudoalteromonas.</title>
        <authorList>
            <person name="Paulsen S."/>
            <person name="Gram L."/>
            <person name="Machado H."/>
        </authorList>
    </citation>
    <scope>NUCLEOTIDE SEQUENCE [LARGE SCALE GENOMIC DNA]</scope>
    <source>
        <strain evidence="4 5">S3898</strain>
    </source>
</reference>
<protein>
    <recommendedName>
        <fullName evidence="3">Signal transduction histidine kinase internal region domain-containing protein</fullName>
    </recommendedName>
</protein>
<dbReference type="PANTHER" id="PTHR34220">
    <property type="entry name" value="SENSOR HISTIDINE KINASE YPDA"/>
    <property type="match status" value="1"/>
</dbReference>
<feature type="chain" id="PRO_5020923556" description="Signal transduction histidine kinase internal region domain-containing protein" evidence="2">
    <location>
        <begin position="20"/>
        <end position="556"/>
    </location>
</feature>
<feature type="transmembrane region" description="Helical" evidence="1">
    <location>
        <begin position="199"/>
        <end position="223"/>
    </location>
</feature>
<keyword evidence="1" id="KW-0472">Membrane</keyword>
<feature type="transmembrane region" description="Helical" evidence="1">
    <location>
        <begin position="263"/>
        <end position="281"/>
    </location>
</feature>
<keyword evidence="2" id="KW-0732">Signal</keyword>
<dbReference type="AlphaFoldDB" id="A0A4Q7IMX9"/>
<dbReference type="InterPro" id="IPR010559">
    <property type="entry name" value="Sig_transdc_His_kin_internal"/>
</dbReference>
<dbReference type="InterPro" id="IPR050640">
    <property type="entry name" value="Bact_2-comp_sensor_kinase"/>
</dbReference>
<keyword evidence="1" id="KW-1133">Transmembrane helix</keyword>
<feature type="domain" description="Signal transduction histidine kinase internal region" evidence="3">
    <location>
        <begin position="370"/>
        <end position="446"/>
    </location>
</feature>
<evidence type="ECO:0000256" key="1">
    <source>
        <dbReference type="SAM" id="Phobius"/>
    </source>
</evidence>
<evidence type="ECO:0000256" key="2">
    <source>
        <dbReference type="SAM" id="SignalP"/>
    </source>
</evidence>
<feature type="signal peptide" evidence="2">
    <location>
        <begin position="1"/>
        <end position="19"/>
    </location>
</feature>
<feature type="transmembrane region" description="Helical" evidence="1">
    <location>
        <begin position="235"/>
        <end position="256"/>
    </location>
</feature>
<accession>A0A4Q7IMX9</accession>
<dbReference type="PANTHER" id="PTHR34220:SF7">
    <property type="entry name" value="SENSOR HISTIDINE KINASE YPDA"/>
    <property type="match status" value="1"/>
</dbReference>
<organism evidence="4 5">
    <name type="scientific">Pseudoalteromonas phenolica</name>
    <dbReference type="NCBI Taxonomy" id="161398"/>
    <lineage>
        <taxon>Bacteria</taxon>
        <taxon>Pseudomonadati</taxon>
        <taxon>Pseudomonadota</taxon>
        <taxon>Gammaproteobacteria</taxon>
        <taxon>Alteromonadales</taxon>
        <taxon>Pseudoalteromonadaceae</taxon>
        <taxon>Pseudoalteromonas</taxon>
    </lineage>
</organism>
<feature type="transmembrane region" description="Helical" evidence="1">
    <location>
        <begin position="171"/>
        <end position="192"/>
    </location>
</feature>
<dbReference type="GO" id="GO:0000155">
    <property type="term" value="F:phosphorelay sensor kinase activity"/>
    <property type="evidence" value="ECO:0007669"/>
    <property type="project" value="InterPro"/>
</dbReference>
<evidence type="ECO:0000259" key="3">
    <source>
        <dbReference type="Pfam" id="PF06580"/>
    </source>
</evidence>